<keyword evidence="3 7" id="KW-0597">Phosphoprotein</keyword>
<dbReference type="SMART" id="SM00421">
    <property type="entry name" value="HTH_LUXR"/>
    <property type="match status" value="1"/>
</dbReference>
<dbReference type="InterPro" id="IPR016032">
    <property type="entry name" value="Sig_transdc_resp-reg_C-effctor"/>
</dbReference>
<dbReference type="InterPro" id="IPR058245">
    <property type="entry name" value="NreC/VraR/RcsB-like_REC"/>
</dbReference>
<feature type="domain" description="HTH luxR-type" evidence="8">
    <location>
        <begin position="144"/>
        <end position="209"/>
    </location>
</feature>
<dbReference type="GO" id="GO:0003677">
    <property type="term" value="F:DNA binding"/>
    <property type="evidence" value="ECO:0007669"/>
    <property type="project" value="UniProtKB-KW"/>
</dbReference>
<evidence type="ECO:0000256" key="2">
    <source>
        <dbReference type="ARBA" id="ARBA00022490"/>
    </source>
</evidence>
<dbReference type="Pfam" id="PF00072">
    <property type="entry name" value="Response_reg"/>
    <property type="match status" value="1"/>
</dbReference>
<dbReference type="Gene3D" id="3.40.50.2300">
    <property type="match status" value="1"/>
</dbReference>
<dbReference type="GO" id="GO:0006355">
    <property type="term" value="P:regulation of DNA-templated transcription"/>
    <property type="evidence" value="ECO:0007669"/>
    <property type="project" value="InterPro"/>
</dbReference>
<dbReference type="GO" id="GO:0000160">
    <property type="term" value="P:phosphorelay signal transduction system"/>
    <property type="evidence" value="ECO:0007669"/>
    <property type="project" value="InterPro"/>
</dbReference>
<keyword evidence="5 10" id="KW-0238">DNA-binding</keyword>
<keyword evidence="6" id="KW-0804">Transcription</keyword>
<evidence type="ECO:0000259" key="9">
    <source>
        <dbReference type="PROSITE" id="PS50110"/>
    </source>
</evidence>
<dbReference type="GO" id="GO:0005737">
    <property type="term" value="C:cytoplasm"/>
    <property type="evidence" value="ECO:0007669"/>
    <property type="project" value="UniProtKB-SubCell"/>
</dbReference>
<evidence type="ECO:0000256" key="1">
    <source>
        <dbReference type="ARBA" id="ARBA00004496"/>
    </source>
</evidence>
<name>A0A3A1QR26_9BACI</name>
<proteinExistence type="predicted"/>
<evidence type="ECO:0000313" key="10">
    <source>
        <dbReference type="EMBL" id="RIW29614.1"/>
    </source>
</evidence>
<reference evidence="10 11" key="1">
    <citation type="submission" date="2018-09" db="EMBL/GenBank/DDBJ databases">
        <title>Bacillus saliacetes sp. nov., isolated from Thai shrimp paste (Ka-pi).</title>
        <authorList>
            <person name="Daroonpunt R."/>
            <person name="Tanasupawat S."/>
            <person name="Yiamsombut S."/>
        </authorList>
    </citation>
    <scope>NUCLEOTIDE SEQUENCE [LARGE SCALE GENOMIC DNA]</scope>
    <source>
        <strain evidence="10 11">SKP7-4</strain>
    </source>
</reference>
<evidence type="ECO:0000256" key="5">
    <source>
        <dbReference type="ARBA" id="ARBA00023125"/>
    </source>
</evidence>
<keyword evidence="4" id="KW-0805">Transcription regulation</keyword>
<dbReference type="InterPro" id="IPR000792">
    <property type="entry name" value="Tscrpt_reg_LuxR_C"/>
</dbReference>
<sequence>MTIRVLIADDHHVVRRGLAFFLKTQQDIEIVGEAANGREAVELAGKYKPDVILMDLVMPEMDGIQATKHIKQSHPSIEIMMLTSFSDQDHVIPAIEAGAAGYQLKDIEPDELVYSIRKLVSGENSLHPKATNHLLKRVSRNNRPPHLIHQLTKREKDVLVELAKGKSNKEIASSLFITEKTVKTHISNIFTKLEVSDRTQAALYAVKHGLSEKN</sequence>
<dbReference type="AlphaFoldDB" id="A0A3A1QR26"/>
<feature type="modified residue" description="4-aspartylphosphate" evidence="7">
    <location>
        <position position="55"/>
    </location>
</feature>
<dbReference type="CDD" id="cd17535">
    <property type="entry name" value="REC_NarL-like"/>
    <property type="match status" value="1"/>
</dbReference>
<evidence type="ECO:0000259" key="8">
    <source>
        <dbReference type="PROSITE" id="PS50043"/>
    </source>
</evidence>
<dbReference type="OrthoDB" id="9780153at2"/>
<dbReference type="PANTHER" id="PTHR43214">
    <property type="entry name" value="TWO-COMPONENT RESPONSE REGULATOR"/>
    <property type="match status" value="1"/>
</dbReference>
<dbReference type="PRINTS" id="PR00038">
    <property type="entry name" value="HTHLUXR"/>
</dbReference>
<dbReference type="Proteomes" id="UP000265801">
    <property type="component" value="Unassembled WGS sequence"/>
</dbReference>
<evidence type="ECO:0000256" key="7">
    <source>
        <dbReference type="PROSITE-ProRule" id="PRU00169"/>
    </source>
</evidence>
<protein>
    <submittedName>
        <fullName evidence="10">DNA-binding response regulator</fullName>
    </submittedName>
</protein>
<dbReference type="RefSeq" id="WP_119548807.1">
    <property type="nucleotide sequence ID" value="NZ_QXIR01000031.1"/>
</dbReference>
<dbReference type="SUPFAM" id="SSF46894">
    <property type="entry name" value="C-terminal effector domain of the bipartite response regulators"/>
    <property type="match status" value="1"/>
</dbReference>
<dbReference type="CDD" id="cd06170">
    <property type="entry name" value="LuxR_C_like"/>
    <property type="match status" value="1"/>
</dbReference>
<keyword evidence="11" id="KW-1185">Reference proteome</keyword>
<dbReference type="InterPro" id="IPR001789">
    <property type="entry name" value="Sig_transdc_resp-reg_receiver"/>
</dbReference>
<dbReference type="Pfam" id="PF00196">
    <property type="entry name" value="GerE"/>
    <property type="match status" value="1"/>
</dbReference>
<dbReference type="PROSITE" id="PS50043">
    <property type="entry name" value="HTH_LUXR_2"/>
    <property type="match status" value="1"/>
</dbReference>
<dbReference type="PANTHER" id="PTHR43214:SF43">
    <property type="entry name" value="TWO-COMPONENT RESPONSE REGULATOR"/>
    <property type="match status" value="1"/>
</dbReference>
<organism evidence="10 11">
    <name type="scientific">Bacillus salacetis</name>
    <dbReference type="NCBI Taxonomy" id="2315464"/>
    <lineage>
        <taxon>Bacteria</taxon>
        <taxon>Bacillati</taxon>
        <taxon>Bacillota</taxon>
        <taxon>Bacilli</taxon>
        <taxon>Bacillales</taxon>
        <taxon>Bacillaceae</taxon>
        <taxon>Bacillus</taxon>
    </lineage>
</organism>
<dbReference type="InterPro" id="IPR039420">
    <property type="entry name" value="WalR-like"/>
</dbReference>
<feature type="domain" description="Response regulatory" evidence="9">
    <location>
        <begin position="4"/>
        <end position="120"/>
    </location>
</feature>
<dbReference type="SUPFAM" id="SSF52172">
    <property type="entry name" value="CheY-like"/>
    <property type="match status" value="1"/>
</dbReference>
<dbReference type="PROSITE" id="PS50110">
    <property type="entry name" value="RESPONSE_REGULATORY"/>
    <property type="match status" value="1"/>
</dbReference>
<accession>A0A3A1QR26</accession>
<dbReference type="SMART" id="SM00448">
    <property type="entry name" value="REC"/>
    <property type="match status" value="1"/>
</dbReference>
<evidence type="ECO:0000256" key="6">
    <source>
        <dbReference type="ARBA" id="ARBA00023163"/>
    </source>
</evidence>
<dbReference type="InterPro" id="IPR011006">
    <property type="entry name" value="CheY-like_superfamily"/>
</dbReference>
<keyword evidence="2" id="KW-0963">Cytoplasm</keyword>
<evidence type="ECO:0000256" key="3">
    <source>
        <dbReference type="ARBA" id="ARBA00022553"/>
    </source>
</evidence>
<evidence type="ECO:0000313" key="11">
    <source>
        <dbReference type="Proteomes" id="UP000265801"/>
    </source>
</evidence>
<gene>
    <name evidence="10" type="ORF">D3H55_18635</name>
</gene>
<dbReference type="PROSITE" id="PS00622">
    <property type="entry name" value="HTH_LUXR_1"/>
    <property type="match status" value="1"/>
</dbReference>
<comment type="subcellular location">
    <subcellularLocation>
        <location evidence="1">Cytoplasm</location>
    </subcellularLocation>
</comment>
<comment type="caution">
    <text evidence="10">The sequence shown here is derived from an EMBL/GenBank/DDBJ whole genome shotgun (WGS) entry which is preliminary data.</text>
</comment>
<evidence type="ECO:0000256" key="4">
    <source>
        <dbReference type="ARBA" id="ARBA00023015"/>
    </source>
</evidence>
<dbReference type="EMBL" id="QXIR01000031">
    <property type="protein sequence ID" value="RIW29614.1"/>
    <property type="molecule type" value="Genomic_DNA"/>
</dbReference>